<dbReference type="PROSITE" id="PS50089">
    <property type="entry name" value="ZF_RING_2"/>
    <property type="match status" value="1"/>
</dbReference>
<dbReference type="GeneID" id="43580176"/>
<feature type="region of interest" description="Disordered" evidence="7">
    <location>
        <begin position="27"/>
        <end position="53"/>
    </location>
</feature>
<feature type="region of interest" description="Disordered" evidence="7">
    <location>
        <begin position="417"/>
        <end position="441"/>
    </location>
</feature>
<evidence type="ECO:0000256" key="4">
    <source>
        <dbReference type="ARBA" id="ARBA00022771"/>
    </source>
</evidence>
<feature type="domain" description="RING-type" evidence="8">
    <location>
        <begin position="99"/>
        <end position="150"/>
    </location>
</feature>
<feature type="compositionally biased region" description="Low complexity" evidence="7">
    <location>
        <begin position="519"/>
        <end position="538"/>
    </location>
</feature>
<dbReference type="Pfam" id="PF00097">
    <property type="entry name" value="zf-C3HC4"/>
    <property type="match status" value="1"/>
</dbReference>
<evidence type="ECO:0000256" key="2">
    <source>
        <dbReference type="ARBA" id="ARBA00022490"/>
    </source>
</evidence>
<dbReference type="Gene3D" id="3.30.40.10">
    <property type="entry name" value="Zinc/RING finger domain, C3HC4 (zinc finger)"/>
    <property type="match status" value="1"/>
</dbReference>
<dbReference type="InterPro" id="IPR001841">
    <property type="entry name" value="Znf_RING"/>
</dbReference>
<keyword evidence="2" id="KW-0963">Cytoplasm</keyword>
<evidence type="ECO:0000256" key="5">
    <source>
        <dbReference type="ARBA" id="ARBA00022833"/>
    </source>
</evidence>
<keyword evidence="3" id="KW-0479">Metal-binding</keyword>
<evidence type="ECO:0000313" key="9">
    <source>
        <dbReference type="EMBL" id="VVT46720.1"/>
    </source>
</evidence>
<feature type="region of interest" description="Disordered" evidence="7">
    <location>
        <begin position="624"/>
        <end position="664"/>
    </location>
</feature>
<protein>
    <recommendedName>
        <fullName evidence="8">RING-type domain-containing protein</fullName>
    </recommendedName>
</protein>
<evidence type="ECO:0000259" key="8">
    <source>
        <dbReference type="PROSITE" id="PS50089"/>
    </source>
</evidence>
<keyword evidence="4 6" id="KW-0863">Zinc-finger</keyword>
<accession>A0A5E8B7F6</accession>
<dbReference type="GO" id="GO:0045944">
    <property type="term" value="P:positive regulation of transcription by RNA polymerase II"/>
    <property type="evidence" value="ECO:0007669"/>
    <property type="project" value="TreeGrafter"/>
</dbReference>
<name>A0A5E8B7F6_9ASCO</name>
<evidence type="ECO:0000256" key="6">
    <source>
        <dbReference type="PROSITE-ProRule" id="PRU00175"/>
    </source>
</evidence>
<sequence length="664" mass="76436">MLSKKGKRGQVSISHLLNFSLPERPQELQRQFQHQRNSNKNNNNKAKYNIPPPDNTAHINTSCRFILDPEYEYNEILHNPDTIISLDQVLRVFCRKSTCPICLDEAKAPRMLRCGHIMCYPCFLRFLDSDPKIGNNPLSESHKKRECPFCFESIESSKITPATFLEFDENFDTPRPNNETVLRLMFRPHVNENGEEQQCMNAFPISLSEISSETLFTIPTVLETSYIYPRFMMPTREFLLGQFKKEIKDLEAQRNEEYLLYPEDKDYVGLYFNLAIKKIQVLMAEVQVGFKYDSDEIKKKQAFYLHGFSSKKPTDELEKTSEEFISQFDDNSAYFFYQTAFQSETRYVLSTLDTRILKHEFQNYHSMPSSIVVKVENVIYGNIMSPDMRKKFKYLSHFPFYTDIAFIECDWISNSKGKKNDNKTKSKESPEISTGKTDMRHSKNLLSDHQQPAVNGPLKLSSNTLNFFRKDLQQRTDNLRRKNKKEKDQARRFQNMQERKLYNDLLSSSGLVYESGNPSSTEYQESFSSSVSFPSLGSNKSIMKTTDDAPIGNSSNMSDSSPKENVDNSNTAESLPSSGNAPLFKKKTVWGTEAVVFKSTIEEELNARNRAGLNEGWLDYNTLMKHSSSNNDDPSSTSKETSNSSKGKRKGKKLVLMSTARAMY</sequence>
<dbReference type="Proteomes" id="UP000398389">
    <property type="component" value="Unassembled WGS sequence"/>
</dbReference>
<feature type="compositionally biased region" description="Low complexity" evidence="7">
    <location>
        <begin position="38"/>
        <end position="49"/>
    </location>
</feature>
<dbReference type="InterPro" id="IPR018957">
    <property type="entry name" value="Znf_C3HC4_RING-type"/>
</dbReference>
<feature type="compositionally biased region" description="Polar residues" evidence="7">
    <location>
        <begin position="567"/>
        <end position="580"/>
    </location>
</feature>
<evidence type="ECO:0000256" key="3">
    <source>
        <dbReference type="ARBA" id="ARBA00022723"/>
    </source>
</evidence>
<organism evidence="9 10">
    <name type="scientific">Magnusiomyces paraingens</name>
    <dbReference type="NCBI Taxonomy" id="2606893"/>
    <lineage>
        <taxon>Eukaryota</taxon>
        <taxon>Fungi</taxon>
        <taxon>Dikarya</taxon>
        <taxon>Ascomycota</taxon>
        <taxon>Saccharomycotina</taxon>
        <taxon>Dipodascomycetes</taxon>
        <taxon>Dipodascales</taxon>
        <taxon>Dipodascaceae</taxon>
        <taxon>Magnusiomyces</taxon>
    </lineage>
</organism>
<evidence type="ECO:0000256" key="7">
    <source>
        <dbReference type="SAM" id="MobiDB-lite"/>
    </source>
</evidence>
<feature type="region of interest" description="Disordered" evidence="7">
    <location>
        <begin position="513"/>
        <end position="583"/>
    </location>
</feature>
<keyword evidence="10" id="KW-1185">Reference proteome</keyword>
<gene>
    <name evidence="9" type="ORF">SAPINGB_P001353</name>
</gene>
<comment type="subcellular location">
    <subcellularLocation>
        <location evidence="1">Cytoplasm</location>
    </subcellularLocation>
</comment>
<dbReference type="AlphaFoldDB" id="A0A5E8B7F6"/>
<feature type="region of interest" description="Disordered" evidence="7">
    <location>
        <begin position="473"/>
        <end position="497"/>
    </location>
</feature>
<dbReference type="EMBL" id="CABVLU010000001">
    <property type="protein sequence ID" value="VVT46720.1"/>
    <property type="molecule type" value="Genomic_DNA"/>
</dbReference>
<dbReference type="InterPro" id="IPR039739">
    <property type="entry name" value="MAG2/RNF10"/>
</dbReference>
<proteinExistence type="predicted"/>
<reference evidence="9 10" key="1">
    <citation type="submission" date="2019-09" db="EMBL/GenBank/DDBJ databases">
        <authorList>
            <person name="Brejova B."/>
        </authorList>
    </citation>
    <scope>NUCLEOTIDE SEQUENCE [LARGE SCALE GENOMIC DNA]</scope>
</reference>
<dbReference type="SUPFAM" id="SSF57850">
    <property type="entry name" value="RING/U-box"/>
    <property type="match status" value="1"/>
</dbReference>
<evidence type="ECO:0000313" key="10">
    <source>
        <dbReference type="Proteomes" id="UP000398389"/>
    </source>
</evidence>
<dbReference type="GO" id="GO:0005737">
    <property type="term" value="C:cytoplasm"/>
    <property type="evidence" value="ECO:0007669"/>
    <property type="project" value="UniProtKB-SubCell"/>
</dbReference>
<feature type="compositionally biased region" description="Low complexity" evidence="7">
    <location>
        <begin position="627"/>
        <end position="645"/>
    </location>
</feature>
<dbReference type="SMART" id="SM00184">
    <property type="entry name" value="RING"/>
    <property type="match status" value="1"/>
</dbReference>
<keyword evidence="5" id="KW-0862">Zinc</keyword>
<dbReference type="GO" id="GO:0008270">
    <property type="term" value="F:zinc ion binding"/>
    <property type="evidence" value="ECO:0007669"/>
    <property type="project" value="UniProtKB-KW"/>
</dbReference>
<evidence type="ECO:0000256" key="1">
    <source>
        <dbReference type="ARBA" id="ARBA00004496"/>
    </source>
</evidence>
<dbReference type="GO" id="GO:0000976">
    <property type="term" value="F:transcription cis-regulatory region binding"/>
    <property type="evidence" value="ECO:0007669"/>
    <property type="project" value="TreeGrafter"/>
</dbReference>
<dbReference type="InterPro" id="IPR013083">
    <property type="entry name" value="Znf_RING/FYVE/PHD"/>
</dbReference>
<dbReference type="PANTHER" id="PTHR12983:SF9">
    <property type="entry name" value="E3 UBIQUITIN-PROTEIN LIGASE RNF10"/>
    <property type="match status" value="1"/>
</dbReference>
<dbReference type="RefSeq" id="XP_031851967.1">
    <property type="nucleotide sequence ID" value="XM_031996076.1"/>
</dbReference>
<feature type="compositionally biased region" description="Basic and acidic residues" evidence="7">
    <location>
        <begin position="418"/>
        <end position="430"/>
    </location>
</feature>
<dbReference type="OrthoDB" id="302966at2759"/>
<dbReference type="PANTHER" id="PTHR12983">
    <property type="entry name" value="RING FINGER 10 FAMILY MEMBER"/>
    <property type="match status" value="1"/>
</dbReference>